<dbReference type="GO" id="GO:0097175">
    <property type="term" value="P:1,6-anhydro-N-acetyl-beta-muramic acid catabolic process"/>
    <property type="evidence" value="ECO:0007669"/>
    <property type="project" value="UniProtKB-UniRule"/>
</dbReference>
<feature type="binding site" evidence="1">
    <location>
        <begin position="17"/>
        <end position="24"/>
    </location>
    <ligand>
        <name>ATP</name>
        <dbReference type="ChEBI" id="CHEBI:30616"/>
    </ligand>
</feature>
<dbReference type="PANTHER" id="PTHR30605">
    <property type="entry name" value="ANHYDRO-N-ACETYLMURAMIC ACID KINASE"/>
    <property type="match status" value="1"/>
</dbReference>
<accession>A0A370GEN1</accession>
<keyword evidence="1" id="KW-0547">Nucleotide-binding</keyword>
<dbReference type="HAMAP" id="MF_01270">
    <property type="entry name" value="AnhMurNAc_kinase"/>
    <property type="match status" value="1"/>
</dbReference>
<keyword evidence="1" id="KW-0808">Transferase</keyword>
<dbReference type="Gene3D" id="3.30.420.40">
    <property type="match status" value="2"/>
</dbReference>
<dbReference type="GO" id="GO:0016773">
    <property type="term" value="F:phosphotransferase activity, alcohol group as acceptor"/>
    <property type="evidence" value="ECO:0007669"/>
    <property type="project" value="UniProtKB-UniRule"/>
</dbReference>
<comment type="pathway">
    <text evidence="1">Cell wall biogenesis; peptidoglycan recycling.</text>
</comment>
<name>A0A370GEN1_9COXI</name>
<dbReference type="InterPro" id="IPR043129">
    <property type="entry name" value="ATPase_NBD"/>
</dbReference>
<comment type="caution">
    <text evidence="2">The sequence shown here is derived from an EMBL/GenBank/DDBJ whole genome shotgun (WGS) entry which is preliminary data.</text>
</comment>
<dbReference type="NCBIfam" id="NF007139">
    <property type="entry name" value="PRK09585.1-3"/>
    <property type="match status" value="1"/>
</dbReference>
<keyword evidence="1 2" id="KW-0418">Kinase</keyword>
<reference evidence="2 3" key="1">
    <citation type="submission" date="2018-07" db="EMBL/GenBank/DDBJ databases">
        <title>Genomic Encyclopedia of Type Strains, Phase IV (KMG-IV): sequencing the most valuable type-strain genomes for metagenomic binning, comparative biology and taxonomic classification.</title>
        <authorList>
            <person name="Goeker M."/>
        </authorList>
    </citation>
    <scope>NUCLEOTIDE SEQUENCE [LARGE SCALE GENOMIC DNA]</scope>
    <source>
        <strain evidence="2 3">DSM 16500</strain>
    </source>
</reference>
<dbReference type="Proteomes" id="UP000254720">
    <property type="component" value="Unassembled WGS sequence"/>
</dbReference>
<keyword evidence="3" id="KW-1185">Reference proteome</keyword>
<dbReference type="EC" id="2.7.1.170" evidence="1"/>
<dbReference type="Pfam" id="PF03702">
    <property type="entry name" value="AnmK"/>
    <property type="match status" value="1"/>
</dbReference>
<comment type="pathway">
    <text evidence="1">Amino-sugar metabolism; 1,6-anhydro-N-acetylmuramate degradation.</text>
</comment>
<dbReference type="UniPathway" id="UPA00343"/>
<keyword evidence="1" id="KW-0067">ATP-binding</keyword>
<organism evidence="2 3">
    <name type="scientific">Aquicella lusitana</name>
    <dbReference type="NCBI Taxonomy" id="254246"/>
    <lineage>
        <taxon>Bacteria</taxon>
        <taxon>Pseudomonadati</taxon>
        <taxon>Pseudomonadota</taxon>
        <taxon>Gammaproteobacteria</taxon>
        <taxon>Legionellales</taxon>
        <taxon>Coxiellaceae</taxon>
        <taxon>Aquicella</taxon>
    </lineage>
</organism>
<gene>
    <name evidence="1" type="primary">anmK</name>
    <name evidence="2" type="ORF">C8D86_11844</name>
</gene>
<comment type="function">
    <text evidence="1">Catalyzes the specific phosphorylation of 1,6-anhydro-N-acetylmuramic acid (anhMurNAc) with the simultaneous cleavage of the 1,6-anhydro ring, generating MurNAc-6-P. Is required for the utilization of anhMurNAc either imported from the medium or derived from its own cell wall murein, and thus plays a role in cell wall recycling.</text>
</comment>
<dbReference type="SUPFAM" id="SSF53067">
    <property type="entry name" value="Actin-like ATPase domain"/>
    <property type="match status" value="1"/>
</dbReference>
<evidence type="ECO:0000256" key="1">
    <source>
        <dbReference type="HAMAP-Rule" id="MF_01270"/>
    </source>
</evidence>
<dbReference type="CDD" id="cd24050">
    <property type="entry name" value="ASKHA_NBD_ANMK"/>
    <property type="match status" value="1"/>
</dbReference>
<dbReference type="EMBL" id="QQAX01000018">
    <property type="protein sequence ID" value="RDI41720.1"/>
    <property type="molecule type" value="Genomic_DNA"/>
</dbReference>
<dbReference type="GO" id="GO:0016301">
    <property type="term" value="F:kinase activity"/>
    <property type="evidence" value="ECO:0007669"/>
    <property type="project" value="UniProtKB-KW"/>
</dbReference>
<dbReference type="GO" id="GO:0005524">
    <property type="term" value="F:ATP binding"/>
    <property type="evidence" value="ECO:0007669"/>
    <property type="project" value="UniProtKB-UniRule"/>
</dbReference>
<proteinExistence type="inferred from homology"/>
<protein>
    <recommendedName>
        <fullName evidence="1">Anhydro-N-acetylmuramic acid kinase</fullName>
        <ecNumber evidence="1">2.7.1.170</ecNumber>
    </recommendedName>
    <alternativeName>
        <fullName evidence="1">AnhMurNAc kinase</fullName>
    </alternativeName>
</protein>
<dbReference type="InterPro" id="IPR005338">
    <property type="entry name" value="Anhydro_N_Ac-Mur_kinase"/>
</dbReference>
<dbReference type="GO" id="GO:0009254">
    <property type="term" value="P:peptidoglycan turnover"/>
    <property type="evidence" value="ECO:0007669"/>
    <property type="project" value="UniProtKB-UniRule"/>
</dbReference>
<dbReference type="NCBIfam" id="NF007148">
    <property type="entry name" value="PRK09585.3-2"/>
    <property type="match status" value="1"/>
</dbReference>
<dbReference type="UniPathway" id="UPA00544"/>
<comment type="similarity">
    <text evidence="1">Belongs to the anhydro-N-acetylmuramic acid kinase family.</text>
</comment>
<sequence length="377" mass="40869">MTESKADTEFYIGLMSGTSADGIDAALVDFETAIPRVIATHYAPYSQAIRDQILALCQRGEDEIERLGELDVILGQAFAQAANDLLKQHAISAASIKAIGSHGQTIRHYPDRPYRFSLQIGDPNTIASLTGITTIADFRRKDMAFGGQGAPLVPAFHQQVLASTDTNRVIVNIGGIANITLLAQAKEMPVFGFDTGPGNILMDAWIEAHHQATYDQQGKWGKQGNVHADLVKQMLSDPYFHLPPPKSTGREYFNSAWLHKQLLIYGKAISAVDVQATLAELTAVSILEAIQRYFSSGEILVCGGGAHNAFLMQRMQTLAAPHFTVASTKAYGIDPDWMEATAFAWLAKQTLHRQPGNLPSVTGAKQAAILGGIYYSA</sequence>
<dbReference type="GO" id="GO:0006040">
    <property type="term" value="P:amino sugar metabolic process"/>
    <property type="evidence" value="ECO:0007669"/>
    <property type="project" value="InterPro"/>
</dbReference>
<evidence type="ECO:0000313" key="2">
    <source>
        <dbReference type="EMBL" id="RDI41720.1"/>
    </source>
</evidence>
<comment type="catalytic activity">
    <reaction evidence="1">
        <text>1,6-anhydro-N-acetyl-beta-muramate + ATP + H2O = N-acetyl-D-muramate 6-phosphate + ADP + H(+)</text>
        <dbReference type="Rhea" id="RHEA:24952"/>
        <dbReference type="ChEBI" id="CHEBI:15377"/>
        <dbReference type="ChEBI" id="CHEBI:15378"/>
        <dbReference type="ChEBI" id="CHEBI:30616"/>
        <dbReference type="ChEBI" id="CHEBI:58690"/>
        <dbReference type="ChEBI" id="CHEBI:58722"/>
        <dbReference type="ChEBI" id="CHEBI:456216"/>
        <dbReference type="EC" id="2.7.1.170"/>
    </reaction>
</comment>
<dbReference type="AlphaFoldDB" id="A0A370GEN1"/>
<keyword evidence="1" id="KW-0119">Carbohydrate metabolism</keyword>
<dbReference type="PANTHER" id="PTHR30605:SF0">
    <property type="entry name" value="ANHYDRO-N-ACETYLMURAMIC ACID KINASE"/>
    <property type="match status" value="1"/>
</dbReference>
<dbReference type="RefSeq" id="WP_114834888.1">
    <property type="nucleotide sequence ID" value="NZ_LR699114.1"/>
</dbReference>
<dbReference type="OrthoDB" id="9763949at2"/>
<evidence type="ECO:0000313" key="3">
    <source>
        <dbReference type="Proteomes" id="UP000254720"/>
    </source>
</evidence>